<dbReference type="InterPro" id="IPR013103">
    <property type="entry name" value="RVT_2"/>
</dbReference>
<gene>
    <name evidence="2" type="ORF">Cvel_18013</name>
</gene>
<dbReference type="AlphaFoldDB" id="A0A0G4FPM0"/>
<dbReference type="Pfam" id="PF07727">
    <property type="entry name" value="RVT_2"/>
    <property type="match status" value="1"/>
</dbReference>
<dbReference type="SUPFAM" id="SSF56672">
    <property type="entry name" value="DNA/RNA polymerases"/>
    <property type="match status" value="1"/>
</dbReference>
<name>A0A0G4FPM0_9ALVE</name>
<evidence type="ECO:0000313" key="2">
    <source>
        <dbReference type="EMBL" id="CEM15958.1"/>
    </source>
</evidence>
<organism evidence="2">
    <name type="scientific">Chromera velia CCMP2878</name>
    <dbReference type="NCBI Taxonomy" id="1169474"/>
    <lineage>
        <taxon>Eukaryota</taxon>
        <taxon>Sar</taxon>
        <taxon>Alveolata</taxon>
        <taxon>Colpodellida</taxon>
        <taxon>Chromeraceae</taxon>
        <taxon>Chromera</taxon>
    </lineage>
</organism>
<dbReference type="InterPro" id="IPR043502">
    <property type="entry name" value="DNA/RNA_pol_sf"/>
</dbReference>
<evidence type="ECO:0000259" key="1">
    <source>
        <dbReference type="Pfam" id="PF07727"/>
    </source>
</evidence>
<dbReference type="EMBL" id="CDMZ01000517">
    <property type="protein sequence ID" value="CEM15958.1"/>
    <property type="molecule type" value="Genomic_DNA"/>
</dbReference>
<dbReference type="PhylomeDB" id="A0A0G4FPM0"/>
<feature type="domain" description="Reverse transcriptase Ty1/copia-type" evidence="1">
    <location>
        <begin position="1"/>
        <end position="155"/>
    </location>
</feature>
<reference evidence="2" key="1">
    <citation type="submission" date="2014-11" db="EMBL/GenBank/DDBJ databases">
        <authorList>
            <person name="Otto D Thomas"/>
            <person name="Naeem Raeece"/>
        </authorList>
    </citation>
    <scope>NUCLEOTIDE SEQUENCE</scope>
</reference>
<sequence length="259" mass="29508">MNVSTAFLQAPMKDAVWLRFPSDLPVEVYPGLRAGVFVHIQRAVYGLKDAPKVYTSYFKKKVSSLGWTEIAESILVRKNKKGEIVALLVMHVDDLFIFSPSVDEDVKQIQELFNIDQPERMDNGELHSYVGMSIRMRPGEMLLDQSTYIDGMVKGVSEEAKKPLTEKESDFLLPETAETDMSLQEQQQKNVRCLGWAVKTQPSLSFLFSHLFRFNSRPSCESVLASEKALWHAFKTFRPLSLRSVPSLPVLLVWRDASY</sequence>
<accession>A0A0G4FPM0</accession>
<proteinExistence type="predicted"/>
<dbReference type="VEuPathDB" id="CryptoDB:Cvel_18013"/>
<protein>
    <recommendedName>
        <fullName evidence="1">Reverse transcriptase Ty1/copia-type domain-containing protein</fullName>
    </recommendedName>
</protein>